<gene>
    <name evidence="2" type="ORF">RM445_16785</name>
</gene>
<feature type="transmembrane region" description="Helical" evidence="1">
    <location>
        <begin position="125"/>
        <end position="143"/>
    </location>
</feature>
<evidence type="ECO:0008006" key="4">
    <source>
        <dbReference type="Google" id="ProtNLM"/>
    </source>
</evidence>
<evidence type="ECO:0000256" key="1">
    <source>
        <dbReference type="SAM" id="Phobius"/>
    </source>
</evidence>
<evidence type="ECO:0000313" key="2">
    <source>
        <dbReference type="EMBL" id="MDT0351187.1"/>
    </source>
</evidence>
<comment type="caution">
    <text evidence="2">The sequence shown here is derived from an EMBL/GenBank/DDBJ whole genome shotgun (WGS) entry which is preliminary data.</text>
</comment>
<accession>A0ABU2NB52</accession>
<keyword evidence="1" id="KW-0812">Transmembrane</keyword>
<feature type="transmembrane region" description="Helical" evidence="1">
    <location>
        <begin position="75"/>
        <end position="95"/>
    </location>
</feature>
<feature type="transmembrane region" description="Helical" evidence="1">
    <location>
        <begin position="155"/>
        <end position="178"/>
    </location>
</feature>
<keyword evidence="3" id="KW-1185">Reference proteome</keyword>
<proteinExistence type="predicted"/>
<sequence length="558" mass="55938">MLVAAAAAAAHLAVAMRSDRFVATVGEARLAAATFAARGADLGGITLPAADRFAVRQFAVVQTLLPTAGVPVVDAARYAALAFGFLSVVLLWPVLRALGAGPVPAAVATGLIGVLPPVVTLHAGISAAAPATMWLVAAAALVARARRRGAPAAVVAALAALTSPLAAAALLALAAHLLHDRVLGGRLPPAARLPITVATGATAVAVAAVAAGNGPLAGVGGPVAGWGTTVVAVGAGIVLAWLAWTQHPELRPALTPAVLLLAVAVVPGAARSAALLLVLPFLAVVFALLAEPVVAARPERRTVLQAVPLTALALAATVGLLGVVNTVPAPPTELATWVGSELSPDAVIRADPLDRAELSAGGVAAERLRDLGEPARPGDLLMVTDRPATRAADAPASRCVAIATLAAVPRGSGGAPTTVCPAAPLEPRTVVAEQAARARFGAALARNPSLELQPEAAAALEAGLVDPRVVLVLADLASPRRLAVDDFPVEPLEPPYALRRHVLLSAVDGMPAAGDPQPLMRTWFASQQSPFVPNSIEVRGEALLIGFPAPTPTGLIAG</sequence>
<keyword evidence="1" id="KW-1133">Transmembrane helix</keyword>
<evidence type="ECO:0000313" key="3">
    <source>
        <dbReference type="Proteomes" id="UP001183202"/>
    </source>
</evidence>
<dbReference type="RefSeq" id="WP_311557370.1">
    <property type="nucleotide sequence ID" value="NZ_JAVREJ010000011.1"/>
</dbReference>
<reference evidence="3" key="1">
    <citation type="submission" date="2023-07" db="EMBL/GenBank/DDBJ databases">
        <title>30 novel species of actinomycetes from the DSMZ collection.</title>
        <authorList>
            <person name="Nouioui I."/>
        </authorList>
    </citation>
    <scope>NUCLEOTIDE SEQUENCE [LARGE SCALE GENOMIC DNA]</scope>
    <source>
        <strain evidence="3">DSM 45834</strain>
    </source>
</reference>
<keyword evidence="1" id="KW-0472">Membrane</keyword>
<dbReference type="EMBL" id="JAVREJ010000011">
    <property type="protein sequence ID" value="MDT0351187.1"/>
    <property type="molecule type" value="Genomic_DNA"/>
</dbReference>
<feature type="transmembrane region" description="Helical" evidence="1">
    <location>
        <begin position="190"/>
        <end position="211"/>
    </location>
</feature>
<protein>
    <recommendedName>
        <fullName evidence="4">Dolichyl-phosphate-mannose-protein mannosyltransferase</fullName>
    </recommendedName>
</protein>
<organism evidence="2 3">
    <name type="scientific">Pseudonocardia charpentierae</name>
    <dbReference type="NCBI Taxonomy" id="3075545"/>
    <lineage>
        <taxon>Bacteria</taxon>
        <taxon>Bacillati</taxon>
        <taxon>Actinomycetota</taxon>
        <taxon>Actinomycetes</taxon>
        <taxon>Pseudonocardiales</taxon>
        <taxon>Pseudonocardiaceae</taxon>
        <taxon>Pseudonocardia</taxon>
    </lineage>
</organism>
<feature type="transmembrane region" description="Helical" evidence="1">
    <location>
        <begin position="257"/>
        <end position="290"/>
    </location>
</feature>
<feature type="transmembrane region" description="Helical" evidence="1">
    <location>
        <begin position="302"/>
        <end position="324"/>
    </location>
</feature>
<name>A0ABU2NB52_9PSEU</name>
<dbReference type="Proteomes" id="UP001183202">
    <property type="component" value="Unassembled WGS sequence"/>
</dbReference>
<feature type="transmembrane region" description="Helical" evidence="1">
    <location>
        <begin position="223"/>
        <end position="245"/>
    </location>
</feature>